<dbReference type="HOGENOM" id="CLU_1732681_0_0_1"/>
<dbReference type="OrthoDB" id="3261136at2759"/>
<sequence length="151" mass="17139">MLWLGNFNRHHPMWEDIRNRHLFNYRFSQPLIDLITDYGMLQLLPCGIPTLQANATGNWTRPDNVLGTEGTLDAVITCNTEPAKRGPKTDHLPILLTLELAVARQDDVPRPNWREVDWEAFGEALSAMLAPTPPLPLALEAEFQQMARIIT</sequence>
<dbReference type="Proteomes" id="UP000054485">
    <property type="component" value="Unassembled WGS sequence"/>
</dbReference>
<accession>A0A0D0ALL1</accession>
<evidence type="ECO:0000313" key="2">
    <source>
        <dbReference type="Proteomes" id="UP000054485"/>
    </source>
</evidence>
<reference evidence="1 2" key="1">
    <citation type="submission" date="2014-04" db="EMBL/GenBank/DDBJ databases">
        <authorList>
            <consortium name="DOE Joint Genome Institute"/>
            <person name="Kuo A."/>
            <person name="Ruytinx J."/>
            <person name="Rineau F."/>
            <person name="Colpaert J."/>
            <person name="Kohler A."/>
            <person name="Nagy L.G."/>
            <person name="Floudas D."/>
            <person name="Copeland A."/>
            <person name="Barry K.W."/>
            <person name="Cichocki N."/>
            <person name="Veneault-Fourrey C."/>
            <person name="LaButti K."/>
            <person name="Lindquist E.A."/>
            <person name="Lipzen A."/>
            <person name="Lundell T."/>
            <person name="Morin E."/>
            <person name="Murat C."/>
            <person name="Sun H."/>
            <person name="Tunlid A."/>
            <person name="Henrissat B."/>
            <person name="Grigoriev I.V."/>
            <person name="Hibbett D.S."/>
            <person name="Martin F."/>
            <person name="Nordberg H.P."/>
            <person name="Cantor M.N."/>
            <person name="Hua S.X."/>
        </authorList>
    </citation>
    <scope>NUCLEOTIDE SEQUENCE [LARGE SCALE GENOMIC DNA]</scope>
    <source>
        <strain evidence="1 2">UH-Slu-Lm8-n1</strain>
    </source>
</reference>
<reference evidence="2" key="2">
    <citation type="submission" date="2015-01" db="EMBL/GenBank/DDBJ databases">
        <title>Evolutionary Origins and Diversification of the Mycorrhizal Mutualists.</title>
        <authorList>
            <consortium name="DOE Joint Genome Institute"/>
            <consortium name="Mycorrhizal Genomics Consortium"/>
            <person name="Kohler A."/>
            <person name="Kuo A."/>
            <person name="Nagy L.G."/>
            <person name="Floudas D."/>
            <person name="Copeland A."/>
            <person name="Barry K.W."/>
            <person name="Cichocki N."/>
            <person name="Veneault-Fourrey C."/>
            <person name="LaButti K."/>
            <person name="Lindquist E.A."/>
            <person name="Lipzen A."/>
            <person name="Lundell T."/>
            <person name="Morin E."/>
            <person name="Murat C."/>
            <person name="Riley R."/>
            <person name="Ohm R."/>
            <person name="Sun H."/>
            <person name="Tunlid A."/>
            <person name="Henrissat B."/>
            <person name="Grigoriev I.V."/>
            <person name="Hibbett D.S."/>
            <person name="Martin F."/>
        </authorList>
    </citation>
    <scope>NUCLEOTIDE SEQUENCE [LARGE SCALE GENOMIC DNA]</scope>
    <source>
        <strain evidence="2">UH-Slu-Lm8-n1</strain>
    </source>
</reference>
<gene>
    <name evidence="1" type="ORF">CY34DRAFT_17202</name>
</gene>
<evidence type="ECO:0008006" key="3">
    <source>
        <dbReference type="Google" id="ProtNLM"/>
    </source>
</evidence>
<protein>
    <recommendedName>
        <fullName evidence="3">Endonuclease/exonuclease/phosphatase domain-containing protein</fullName>
    </recommendedName>
</protein>
<dbReference type="InterPro" id="IPR036691">
    <property type="entry name" value="Endo/exonu/phosph_ase_sf"/>
</dbReference>
<proteinExistence type="predicted"/>
<dbReference type="STRING" id="930992.A0A0D0ALL1"/>
<organism evidence="1 2">
    <name type="scientific">Suillus luteus UH-Slu-Lm8-n1</name>
    <dbReference type="NCBI Taxonomy" id="930992"/>
    <lineage>
        <taxon>Eukaryota</taxon>
        <taxon>Fungi</taxon>
        <taxon>Dikarya</taxon>
        <taxon>Basidiomycota</taxon>
        <taxon>Agaricomycotina</taxon>
        <taxon>Agaricomycetes</taxon>
        <taxon>Agaricomycetidae</taxon>
        <taxon>Boletales</taxon>
        <taxon>Suillineae</taxon>
        <taxon>Suillaceae</taxon>
        <taxon>Suillus</taxon>
    </lineage>
</organism>
<evidence type="ECO:0000313" key="1">
    <source>
        <dbReference type="EMBL" id="KIK35157.1"/>
    </source>
</evidence>
<dbReference type="Gene3D" id="3.60.10.10">
    <property type="entry name" value="Endonuclease/exonuclease/phosphatase"/>
    <property type="match status" value="1"/>
</dbReference>
<dbReference type="InParanoid" id="A0A0D0ALL1"/>
<dbReference type="EMBL" id="KN835656">
    <property type="protein sequence ID" value="KIK35157.1"/>
    <property type="molecule type" value="Genomic_DNA"/>
</dbReference>
<dbReference type="AlphaFoldDB" id="A0A0D0ALL1"/>
<keyword evidence="2" id="KW-1185">Reference proteome</keyword>
<name>A0A0D0ALL1_9AGAM</name>
<dbReference type="SUPFAM" id="SSF56219">
    <property type="entry name" value="DNase I-like"/>
    <property type="match status" value="1"/>
</dbReference>